<dbReference type="Pfam" id="PF24681">
    <property type="entry name" value="Kelch_KLHDC2_KLHL20_DRC7"/>
    <property type="match status" value="1"/>
</dbReference>
<evidence type="ECO:0000256" key="4">
    <source>
        <dbReference type="SAM" id="MobiDB-lite"/>
    </source>
</evidence>
<protein>
    <recommendedName>
        <fullName evidence="5">ELK domain-containing protein</fullName>
    </recommendedName>
</protein>
<feature type="compositionally biased region" description="Low complexity" evidence="4">
    <location>
        <begin position="1134"/>
        <end position="1144"/>
    </location>
</feature>
<sequence>MSHSMVYCSSMDSVLVFGGETRNGKTNQLSMLHCRDQWKWEAITPSNLYKSQIITPRSAHCAQLWNNEEMVVFGGDIHDDKQTNETWKFSLKQQAWKKLAPRGDVPSPRSCASSVIWKNHFYIFGGFPYSNDCFVLDIINERWRRIFIDIGPLPSPRSGMSMTLVRETSKDGTRIDPKIYIFGGRSYDKGDIFDTNDFYKIHLPDSEGEIIAVHDAVHPKDEPMLNHTPLNKKAPPKSSSALKKRKKSMPSSARKLKRSIVSRKALSDSDSDIDDISSIDDEKHDDGKNVRDKQRAPQSSREPNLTSPQQPPNALQIMKEAELETLKSQYEIQLSETSIQFQSVIDDQSSIINELNHKYDTAQNTISALQEEVRKEQEKRLLLAETTKRQIDEEQKVSKMSLRELKQDVVSSEEKRQELREKILEKDAQLDNLRSKLQDTERELQVAHKQTESEKYAHQTRVHVYETQMEEQNGKIQHQMDEMKEQYENRVKSLEEEIETLHLNMEQKAKVRTELYANIMQLENRQNIHDKQLRDAQEKYQGELTRLKTQLSKKEELEEEFSLRFQDIQELLDNRDEELENIRMQLEDEKNAATELQNLVESLTQQLSKSKDEYESDLKIQEEKYKQQIEQLKHETAEHLSLSKTLTQQISELRERGGSKESECEVLMNEIRELKNQLEDINRVYSSMEEKLKETKGKLQERTLNCTHLQETISSLHKNHSSEISQLVKEHKEENREFMKSQDEMMRKVQDSHSNELRLVNAEHEKEVNLLAYQRQALDDKLHTFEQEKKSLEQKIQQHQQSIDSLQETLKEERRLHEAQMQERLIELSKLKRLITEMSESDEASELQDEIHDLKDELTLTKRKHGQSVHENQILEDKVELLQNEIQDLNRVLHSKEEANLGLTQRLHQHQIDLEQMELSVSQNRLSGEDLHREQEQQFTTMLSDLRNQHSIEIGNYRQRIERLEEDLKAQKQNHEDEIHLLQGESDRLKRECTELRQQNQDSSSATFSQVSKLKAELSDARQQIQTLNKRVQSMDEEAQWTRNEKHQFTQEKQQLTQMQKLLKEENAQLQETNNKISEELRATIDLLNHSKQNVQQKYEGKIQSLKEELLESRDTSDALEQVVQQLTKKLKISQSPSSSSLQGSEDRGLSLESLGFTSGRVATTTPRANLSTTSLTATGLNDAIKDYERRLSSSKVSNVHQQGSPKNARRSIGSPTRDIADIERQTEQEKHAKNRLDQRIADLKSSLASYKERLSQSKNVGVTSGNINRTSHGANSTHPSPQRLPRIYGDLSASVGTLQGKLQQLRSKFVSPLRTNREALSLLLWTRLFNHFDTLYESNKYVQERMDSVRNDEDFGIVLSHLEDSIQLFESASRHHHRYGRSTLNQLEGNAEFESYLQRENVSMESFKEMLVAPEAFLRDVQRRIEKSSPEASGRFSVQVQRVLEVVRSCLGRIEVLQEQ</sequence>
<feature type="compositionally biased region" description="Polar residues" evidence="4">
    <location>
        <begin position="1194"/>
        <end position="1206"/>
    </location>
</feature>
<name>A0A7S1PGU2_9EUKA</name>
<feature type="region of interest" description="Disordered" evidence="4">
    <location>
        <begin position="1255"/>
        <end position="1284"/>
    </location>
</feature>
<dbReference type="PANTHER" id="PTHR46093">
    <property type="entry name" value="ACYL-COA-BINDING DOMAIN-CONTAINING PROTEIN 5"/>
    <property type="match status" value="1"/>
</dbReference>
<dbReference type="Gene3D" id="2.120.10.80">
    <property type="entry name" value="Kelch-type beta propeller"/>
    <property type="match status" value="1"/>
</dbReference>
<feature type="domain" description="ELK" evidence="5">
    <location>
        <begin position="532"/>
        <end position="552"/>
    </location>
</feature>
<evidence type="ECO:0000313" key="6">
    <source>
        <dbReference type="EMBL" id="CAD9077290.1"/>
    </source>
</evidence>
<dbReference type="SMART" id="SM01188">
    <property type="entry name" value="ELK"/>
    <property type="match status" value="3"/>
</dbReference>
<feature type="region of interest" description="Disordered" evidence="4">
    <location>
        <begin position="220"/>
        <end position="312"/>
    </location>
</feature>
<feature type="domain" description="ELK" evidence="5">
    <location>
        <begin position="1090"/>
        <end position="1111"/>
    </location>
</feature>
<keyword evidence="1" id="KW-0880">Kelch repeat</keyword>
<feature type="compositionally biased region" description="Basic and acidic residues" evidence="4">
    <location>
        <begin position="280"/>
        <end position="295"/>
    </location>
</feature>
<feature type="compositionally biased region" description="Polar residues" evidence="4">
    <location>
        <begin position="1257"/>
        <end position="1281"/>
    </location>
</feature>
<feature type="coiled-coil region" evidence="3">
    <location>
        <begin position="947"/>
        <end position="1123"/>
    </location>
</feature>
<feature type="region of interest" description="Disordered" evidence="4">
    <location>
        <begin position="1129"/>
        <end position="1148"/>
    </location>
</feature>
<dbReference type="GO" id="GO:0003677">
    <property type="term" value="F:DNA binding"/>
    <property type="evidence" value="ECO:0007669"/>
    <property type="project" value="InterPro"/>
</dbReference>
<evidence type="ECO:0000259" key="5">
    <source>
        <dbReference type="SMART" id="SM01188"/>
    </source>
</evidence>
<evidence type="ECO:0000256" key="3">
    <source>
        <dbReference type="SAM" id="Coils"/>
    </source>
</evidence>
<reference evidence="6" key="1">
    <citation type="submission" date="2021-01" db="EMBL/GenBank/DDBJ databases">
        <authorList>
            <person name="Corre E."/>
            <person name="Pelletier E."/>
            <person name="Niang G."/>
            <person name="Scheremetjew M."/>
            <person name="Finn R."/>
            <person name="Kale V."/>
            <person name="Holt S."/>
            <person name="Cochrane G."/>
            <person name="Meng A."/>
            <person name="Brown T."/>
            <person name="Cohen L."/>
        </authorList>
    </citation>
    <scope>NUCLEOTIDE SEQUENCE</scope>
    <source>
        <strain evidence="6">WS</strain>
    </source>
</reference>
<feature type="domain" description="ELK" evidence="5">
    <location>
        <begin position="617"/>
        <end position="637"/>
    </location>
</feature>
<evidence type="ECO:0000256" key="1">
    <source>
        <dbReference type="ARBA" id="ARBA00022441"/>
    </source>
</evidence>
<feature type="coiled-coil region" evidence="3">
    <location>
        <begin position="664"/>
        <end position="744"/>
    </location>
</feature>
<gene>
    <name evidence="6" type="ORF">PCOS0759_LOCUS521</name>
</gene>
<organism evidence="6">
    <name type="scientific">Percolomonas cosmopolitus</name>
    <dbReference type="NCBI Taxonomy" id="63605"/>
    <lineage>
        <taxon>Eukaryota</taxon>
        <taxon>Discoba</taxon>
        <taxon>Heterolobosea</taxon>
        <taxon>Tetramitia</taxon>
        <taxon>Eutetramitia</taxon>
        <taxon>Percolomonadidae</taxon>
        <taxon>Percolomonas</taxon>
    </lineage>
</organism>
<dbReference type="InterPro" id="IPR015915">
    <property type="entry name" value="Kelch-typ_b-propeller"/>
</dbReference>
<dbReference type="PANTHER" id="PTHR46093:SF18">
    <property type="entry name" value="FIBRONECTIN TYPE-III DOMAIN-CONTAINING PROTEIN"/>
    <property type="match status" value="1"/>
</dbReference>
<keyword evidence="3" id="KW-0175">Coiled coil</keyword>
<accession>A0A7S1PGU2</accession>
<feature type="region of interest" description="Disordered" evidence="4">
    <location>
        <begin position="1193"/>
        <end position="1218"/>
    </location>
</feature>
<proteinExistence type="predicted"/>
<feature type="coiled-coil region" evidence="3">
    <location>
        <begin position="775"/>
        <end position="899"/>
    </location>
</feature>
<dbReference type="EMBL" id="HBGD01000662">
    <property type="protein sequence ID" value="CAD9077290.1"/>
    <property type="molecule type" value="Transcribed_RNA"/>
</dbReference>
<feature type="compositionally biased region" description="Low complexity" evidence="4">
    <location>
        <begin position="232"/>
        <end position="241"/>
    </location>
</feature>
<evidence type="ECO:0000256" key="2">
    <source>
        <dbReference type="ARBA" id="ARBA00022737"/>
    </source>
</evidence>
<feature type="coiled-coil region" evidence="3">
    <location>
        <begin position="352"/>
        <end position="638"/>
    </location>
</feature>
<feature type="compositionally biased region" description="Basic residues" evidence="4">
    <location>
        <begin position="242"/>
        <end position="261"/>
    </location>
</feature>
<keyword evidence="2" id="KW-0677">Repeat</keyword>
<dbReference type="InterPro" id="IPR005539">
    <property type="entry name" value="ELK_dom"/>
</dbReference>
<feature type="compositionally biased region" description="Polar residues" evidence="4">
    <location>
        <begin position="296"/>
        <end position="308"/>
    </location>
</feature>
<feature type="compositionally biased region" description="Acidic residues" evidence="4">
    <location>
        <begin position="269"/>
        <end position="279"/>
    </location>
</feature>
<dbReference type="SUPFAM" id="SSF117281">
    <property type="entry name" value="Kelch motif"/>
    <property type="match status" value="1"/>
</dbReference>